<evidence type="ECO:0000313" key="13">
    <source>
        <dbReference type="RefSeq" id="XP_025417012.1"/>
    </source>
</evidence>
<accession>A0A2S2RAP2</accession>
<dbReference type="GO" id="GO:0005741">
    <property type="term" value="C:mitochondrial outer membrane"/>
    <property type="evidence" value="ECO:0007669"/>
    <property type="project" value="UniProtKB-SubCell"/>
</dbReference>
<evidence type="ECO:0000256" key="1">
    <source>
        <dbReference type="ARBA" id="ARBA00004374"/>
    </source>
</evidence>
<keyword evidence="8 9" id="KW-0472">Membrane</keyword>
<evidence type="ECO:0000313" key="12">
    <source>
        <dbReference type="Proteomes" id="UP000694846"/>
    </source>
</evidence>
<dbReference type="EMBL" id="GGMS01017811">
    <property type="protein sequence ID" value="MBY87014.1"/>
    <property type="molecule type" value="Transcribed_RNA"/>
</dbReference>
<dbReference type="Pfam" id="PF00153">
    <property type="entry name" value="Mito_carr"/>
    <property type="match status" value="2"/>
</dbReference>
<dbReference type="PANTHER" id="PTHR10780">
    <property type="entry name" value="MITOCHONDRIAL CARRIER HOMOLOG"/>
    <property type="match status" value="1"/>
</dbReference>
<comment type="subcellular location">
    <subcellularLocation>
        <location evidence="1">Mitochondrion outer membrane</location>
        <topology evidence="1">Multi-pass membrane protein</topology>
    </subcellularLocation>
</comment>
<name>A0A2S2RAP2_9HEMI</name>
<reference evidence="11" key="1">
    <citation type="submission" date="2018-04" db="EMBL/GenBank/DDBJ databases">
        <title>Transcriptome assembly of Sipha flava.</title>
        <authorList>
            <person name="Scully E.D."/>
            <person name="Geib S.M."/>
            <person name="Palmer N.A."/>
            <person name="Koch K."/>
            <person name="Bradshaw J."/>
            <person name="Heng-Moss T."/>
            <person name="Sarath G."/>
        </authorList>
    </citation>
    <scope>NUCLEOTIDE SEQUENCE</scope>
</reference>
<keyword evidence="12" id="KW-1185">Reference proteome</keyword>
<comment type="similarity">
    <text evidence="2 10">Belongs to the mitochondrial carrier (TC 2.A.29) family.</text>
</comment>
<keyword evidence="10" id="KW-0813">Transport</keyword>
<evidence type="ECO:0000256" key="3">
    <source>
        <dbReference type="ARBA" id="ARBA00022692"/>
    </source>
</evidence>
<dbReference type="AlphaFoldDB" id="A0A2S2RAP2"/>
<dbReference type="OrthoDB" id="10253709at2759"/>
<evidence type="ECO:0000256" key="10">
    <source>
        <dbReference type="RuleBase" id="RU000488"/>
    </source>
</evidence>
<dbReference type="InterPro" id="IPR023395">
    <property type="entry name" value="MCP_dom_sf"/>
</dbReference>
<keyword evidence="6" id="KW-1133">Transmembrane helix</keyword>
<dbReference type="PROSITE" id="PS50920">
    <property type="entry name" value="SOLCAR"/>
    <property type="match status" value="1"/>
</dbReference>
<dbReference type="RefSeq" id="XP_025417012.1">
    <property type="nucleotide sequence ID" value="XM_025561227.1"/>
</dbReference>
<evidence type="ECO:0000256" key="5">
    <source>
        <dbReference type="ARBA" id="ARBA00022787"/>
    </source>
</evidence>
<dbReference type="Proteomes" id="UP000694846">
    <property type="component" value="Unplaced"/>
</dbReference>
<evidence type="ECO:0000313" key="11">
    <source>
        <dbReference type="EMBL" id="MBY87014.1"/>
    </source>
</evidence>
<reference evidence="13" key="2">
    <citation type="submission" date="2025-04" db="UniProtKB">
        <authorList>
            <consortium name="RefSeq"/>
        </authorList>
    </citation>
    <scope>IDENTIFICATION</scope>
    <source>
        <tissue evidence="13">Whole body</tissue>
    </source>
</reference>
<keyword evidence="5" id="KW-1000">Mitochondrion outer membrane</keyword>
<gene>
    <name evidence="11" type="primary">MTCH1</name>
    <name evidence="13" type="synonym">LOC112688161</name>
    <name evidence="11" type="ORF">g.153182</name>
</gene>
<keyword evidence="4" id="KW-0677">Repeat</keyword>
<evidence type="ECO:0000256" key="8">
    <source>
        <dbReference type="ARBA" id="ARBA00023136"/>
    </source>
</evidence>
<evidence type="ECO:0000256" key="4">
    <source>
        <dbReference type="ARBA" id="ARBA00022737"/>
    </source>
</evidence>
<evidence type="ECO:0000256" key="9">
    <source>
        <dbReference type="PROSITE-ProRule" id="PRU00282"/>
    </source>
</evidence>
<sequence length="303" mass="34144">MDSDNENRNEKNGDLSRNTLVAKCVMKSITHPLDYARFLVQIGHEPMSPYNYRTLLGEQRLILPNLITYAKYIYSVDGFKGMYIGLGPKILGICIEHFSFVLVSDYIKSDKNYNVDKDSDLEIWKKCAVNTSKEIICTATSIVMSHPLYVVSMRMMAQFVGYEHRYTVVLQSLSLINREEGVNGLFAGLIPRLLAGLGTVILVNVAKQAFSRYLFDPSPIALNIADFAASYLANAATYPFNVVTACIAINNCGLAAGMPPDMPVFGNWLECMRYMYRFDQLNRGSSTWFRRVPQAQPKLLKLL</sequence>
<feature type="repeat" description="Solcar" evidence="9">
    <location>
        <begin position="125"/>
        <end position="213"/>
    </location>
</feature>
<proteinExistence type="inferred from homology"/>
<keyword evidence="3 9" id="KW-0812">Transmembrane</keyword>
<dbReference type="InterPro" id="IPR018108">
    <property type="entry name" value="MCP_transmembrane"/>
</dbReference>
<evidence type="ECO:0000256" key="2">
    <source>
        <dbReference type="ARBA" id="ARBA00006375"/>
    </source>
</evidence>
<dbReference type="SUPFAM" id="SSF103506">
    <property type="entry name" value="Mitochondrial carrier"/>
    <property type="match status" value="1"/>
</dbReference>
<evidence type="ECO:0000256" key="7">
    <source>
        <dbReference type="ARBA" id="ARBA00023128"/>
    </source>
</evidence>
<protein>
    <submittedName>
        <fullName evidence="11">Mitochondrial carrier 1</fullName>
    </submittedName>
    <submittedName>
        <fullName evidence="13">Mitochondrial carrier homolog 1-like</fullName>
    </submittedName>
</protein>
<dbReference type="Gene3D" id="1.50.40.10">
    <property type="entry name" value="Mitochondrial carrier domain"/>
    <property type="match status" value="1"/>
</dbReference>
<keyword evidence="7" id="KW-0496">Mitochondrion</keyword>
<organism evidence="11">
    <name type="scientific">Sipha flava</name>
    <name type="common">yellow sugarcane aphid</name>
    <dbReference type="NCBI Taxonomy" id="143950"/>
    <lineage>
        <taxon>Eukaryota</taxon>
        <taxon>Metazoa</taxon>
        <taxon>Ecdysozoa</taxon>
        <taxon>Arthropoda</taxon>
        <taxon>Hexapoda</taxon>
        <taxon>Insecta</taxon>
        <taxon>Pterygota</taxon>
        <taxon>Neoptera</taxon>
        <taxon>Paraneoptera</taxon>
        <taxon>Hemiptera</taxon>
        <taxon>Sternorrhyncha</taxon>
        <taxon>Aphidomorpha</taxon>
        <taxon>Aphidoidea</taxon>
        <taxon>Aphididae</taxon>
        <taxon>Sipha</taxon>
    </lineage>
</organism>
<evidence type="ECO:0000256" key="6">
    <source>
        <dbReference type="ARBA" id="ARBA00022989"/>
    </source>
</evidence>
<dbReference type="PANTHER" id="PTHR10780:SF18">
    <property type="entry name" value="LD43650P"/>
    <property type="match status" value="1"/>
</dbReference>